<feature type="domain" description="Thiamine phosphate synthase/TenI" evidence="12">
    <location>
        <begin position="10"/>
        <end position="187"/>
    </location>
</feature>
<dbReference type="NCBIfam" id="TIGR00693">
    <property type="entry name" value="thiE"/>
    <property type="match status" value="1"/>
</dbReference>
<feature type="binding site" evidence="9">
    <location>
        <position position="87"/>
    </location>
    <ligand>
        <name>Mg(2+)</name>
        <dbReference type="ChEBI" id="CHEBI:18420"/>
    </ligand>
</feature>
<feature type="binding site" evidence="9">
    <location>
        <position position="105"/>
    </location>
    <ligand>
        <name>4-amino-2-methyl-5-(diphosphooxymethyl)pyrimidine</name>
        <dbReference type="ChEBI" id="CHEBI:57841"/>
    </ligand>
</feature>
<evidence type="ECO:0000256" key="10">
    <source>
        <dbReference type="RuleBase" id="RU003826"/>
    </source>
</evidence>
<dbReference type="GO" id="GO:0005737">
    <property type="term" value="C:cytoplasm"/>
    <property type="evidence" value="ECO:0007669"/>
    <property type="project" value="TreeGrafter"/>
</dbReference>
<dbReference type="InterPro" id="IPR022998">
    <property type="entry name" value="ThiamineP_synth_TenI"/>
</dbReference>
<dbReference type="FunFam" id="3.20.20.70:FF:000096">
    <property type="entry name" value="Thiamine-phosphate synthase"/>
    <property type="match status" value="1"/>
</dbReference>
<feature type="binding site" evidence="9">
    <location>
        <position position="134"/>
    </location>
    <ligand>
        <name>4-amino-2-methyl-5-(diphosphooxymethyl)pyrimidine</name>
        <dbReference type="ChEBI" id="CHEBI:57841"/>
    </ligand>
</feature>
<dbReference type="OrthoDB" id="9812206at2"/>
<protein>
    <recommendedName>
        <fullName evidence="9">Thiamine-phosphate synthase</fullName>
        <shortName evidence="9">TP synthase</shortName>
        <shortName evidence="9">TPS</shortName>
        <ecNumber evidence="9">2.5.1.3</ecNumber>
    </recommendedName>
    <alternativeName>
        <fullName evidence="9">Thiamine-phosphate pyrophosphorylase</fullName>
        <shortName evidence="9">TMP pyrophosphorylase</shortName>
        <shortName evidence="9">TMP-PPase</shortName>
    </alternativeName>
</protein>
<organism evidence="13 14">
    <name type="scientific">Sulfobacillus thermosulfidooxidans (strain DSM 9293 / VKM B-1269 / AT-1)</name>
    <dbReference type="NCBI Taxonomy" id="929705"/>
    <lineage>
        <taxon>Bacteria</taxon>
        <taxon>Bacillati</taxon>
        <taxon>Bacillota</taxon>
        <taxon>Clostridia</taxon>
        <taxon>Eubacteriales</taxon>
        <taxon>Clostridiales Family XVII. Incertae Sedis</taxon>
        <taxon>Sulfobacillus</taxon>
    </lineage>
</organism>
<comment type="catalytic activity">
    <reaction evidence="7 9 10">
        <text>2-(2-carboxy-4-methylthiazol-5-yl)ethyl phosphate + 4-amino-2-methyl-5-(diphosphooxymethyl)pyrimidine + 2 H(+) = thiamine phosphate + CO2 + diphosphate</text>
        <dbReference type="Rhea" id="RHEA:47848"/>
        <dbReference type="ChEBI" id="CHEBI:15378"/>
        <dbReference type="ChEBI" id="CHEBI:16526"/>
        <dbReference type="ChEBI" id="CHEBI:33019"/>
        <dbReference type="ChEBI" id="CHEBI:37575"/>
        <dbReference type="ChEBI" id="CHEBI:57841"/>
        <dbReference type="ChEBI" id="CHEBI:62890"/>
        <dbReference type="EC" id="2.5.1.3"/>
    </reaction>
</comment>
<dbReference type="GO" id="GO:0000287">
    <property type="term" value="F:magnesium ion binding"/>
    <property type="evidence" value="ECO:0007669"/>
    <property type="project" value="UniProtKB-UniRule"/>
</dbReference>
<sequence>MNLQLHVLIDPVQMSRESLPENMKQMAEGGASVIQLRAKSATTRELLDYGQVVKELCQQFRLTFIVNDRVDIALALEADGVHVGQDDMPVAIVRKLAPSMLVGLSVSSLQEIMGAKNCPPDYFGLGPVFATLSKRDAGEPLGIDHTKKLTQVANTIAPVVAIGGINQNNVDQVWRVGVHGIAVISAVMHAPDKKQACEELLAPYDGQ</sequence>
<evidence type="ECO:0000256" key="11">
    <source>
        <dbReference type="RuleBase" id="RU004253"/>
    </source>
</evidence>
<dbReference type="GO" id="GO:0009229">
    <property type="term" value="P:thiamine diphosphate biosynthetic process"/>
    <property type="evidence" value="ECO:0007669"/>
    <property type="project" value="UniProtKB-UniRule"/>
</dbReference>
<dbReference type="GO" id="GO:0004789">
    <property type="term" value="F:thiamine-phosphate diphosphorylase activity"/>
    <property type="evidence" value="ECO:0007669"/>
    <property type="project" value="UniProtKB-UniRule"/>
</dbReference>
<evidence type="ECO:0000256" key="7">
    <source>
        <dbReference type="ARBA" id="ARBA00047851"/>
    </source>
</evidence>
<comment type="function">
    <text evidence="9">Condenses 4-methyl-5-(beta-hydroxyethyl)thiazole monophosphate (THZ-P) and 2-methyl-4-amino-5-hydroxymethyl pyrimidine pyrophosphate (HMP-PP) to form thiamine monophosphate (TMP).</text>
</comment>
<feature type="binding site" evidence="9">
    <location>
        <begin position="131"/>
        <end position="133"/>
    </location>
    <ligand>
        <name>2-[(2R,5Z)-2-carboxy-4-methylthiazol-5(2H)-ylidene]ethyl phosphate</name>
        <dbReference type="ChEBI" id="CHEBI:62899"/>
    </ligand>
</feature>
<accession>A0A1W1W631</accession>
<evidence type="ECO:0000313" key="13">
    <source>
        <dbReference type="EMBL" id="SMC01744.1"/>
    </source>
</evidence>
<dbReference type="InterPro" id="IPR034291">
    <property type="entry name" value="TMP_synthase"/>
</dbReference>
<dbReference type="UniPathway" id="UPA00060">
    <property type="reaction ID" value="UER00141"/>
</dbReference>
<dbReference type="RefSeq" id="WP_084660644.1">
    <property type="nucleotide sequence ID" value="NZ_FWWY01000001.1"/>
</dbReference>
<evidence type="ECO:0000256" key="8">
    <source>
        <dbReference type="ARBA" id="ARBA00047883"/>
    </source>
</evidence>
<name>A0A1W1W631_SULTA</name>
<dbReference type="InterPro" id="IPR036206">
    <property type="entry name" value="ThiamineP_synth_sf"/>
</dbReference>
<dbReference type="PANTHER" id="PTHR20857:SF23">
    <property type="entry name" value="THIAMINE BIOSYNTHETIC BIFUNCTIONAL ENZYME"/>
    <property type="match status" value="1"/>
</dbReference>
<evidence type="ECO:0000256" key="5">
    <source>
        <dbReference type="ARBA" id="ARBA00022977"/>
    </source>
</evidence>
<proteinExistence type="inferred from homology"/>
<dbReference type="GO" id="GO:0009228">
    <property type="term" value="P:thiamine biosynthetic process"/>
    <property type="evidence" value="ECO:0007669"/>
    <property type="project" value="UniProtKB-KW"/>
</dbReference>
<dbReference type="Gene3D" id="3.20.20.70">
    <property type="entry name" value="Aldolase class I"/>
    <property type="match status" value="1"/>
</dbReference>
<dbReference type="InterPro" id="IPR013785">
    <property type="entry name" value="Aldolase_TIM"/>
</dbReference>
<keyword evidence="5 9" id="KW-0784">Thiamine biosynthesis</keyword>
<feature type="binding site" evidence="9">
    <location>
        <begin position="184"/>
        <end position="185"/>
    </location>
    <ligand>
        <name>2-[(2R,5Z)-2-carboxy-4-methylthiazol-5(2H)-ylidene]ethyl phosphate</name>
        <dbReference type="ChEBI" id="CHEBI:62899"/>
    </ligand>
</feature>
<dbReference type="CDD" id="cd00564">
    <property type="entry name" value="TMP_TenI"/>
    <property type="match status" value="1"/>
</dbReference>
<dbReference type="STRING" id="28034.BFX07_08200"/>
<reference evidence="14" key="1">
    <citation type="submission" date="2017-04" db="EMBL/GenBank/DDBJ databases">
        <authorList>
            <person name="Varghese N."/>
            <person name="Submissions S."/>
        </authorList>
    </citation>
    <scope>NUCLEOTIDE SEQUENCE [LARGE SCALE GENOMIC DNA]</scope>
    <source>
        <strain evidence="14">DSM 9293</strain>
    </source>
</reference>
<dbReference type="EMBL" id="FWWY01000001">
    <property type="protein sequence ID" value="SMC01744.1"/>
    <property type="molecule type" value="Genomic_DNA"/>
</dbReference>
<dbReference type="HAMAP" id="MF_00097">
    <property type="entry name" value="TMP_synthase"/>
    <property type="match status" value="1"/>
</dbReference>
<comment type="similarity">
    <text evidence="9 10">Belongs to the thiamine-phosphate synthase family.</text>
</comment>
<dbReference type="Pfam" id="PF02581">
    <property type="entry name" value="TMP-TENI"/>
    <property type="match status" value="1"/>
</dbReference>
<comment type="catalytic activity">
    <reaction evidence="8 9 10">
        <text>2-[(2R,5Z)-2-carboxy-4-methylthiazol-5(2H)-ylidene]ethyl phosphate + 4-amino-2-methyl-5-(diphosphooxymethyl)pyrimidine + 2 H(+) = thiamine phosphate + CO2 + diphosphate</text>
        <dbReference type="Rhea" id="RHEA:47844"/>
        <dbReference type="ChEBI" id="CHEBI:15378"/>
        <dbReference type="ChEBI" id="CHEBI:16526"/>
        <dbReference type="ChEBI" id="CHEBI:33019"/>
        <dbReference type="ChEBI" id="CHEBI:37575"/>
        <dbReference type="ChEBI" id="CHEBI:57841"/>
        <dbReference type="ChEBI" id="CHEBI:62899"/>
        <dbReference type="EC" id="2.5.1.3"/>
    </reaction>
</comment>
<evidence type="ECO:0000259" key="12">
    <source>
        <dbReference type="Pfam" id="PF02581"/>
    </source>
</evidence>
<evidence type="ECO:0000256" key="1">
    <source>
        <dbReference type="ARBA" id="ARBA00005165"/>
    </source>
</evidence>
<evidence type="ECO:0000256" key="2">
    <source>
        <dbReference type="ARBA" id="ARBA00022679"/>
    </source>
</evidence>
<feature type="binding site" evidence="9">
    <location>
        <begin position="35"/>
        <end position="39"/>
    </location>
    <ligand>
        <name>4-amino-2-methyl-5-(diphosphooxymethyl)pyrimidine</name>
        <dbReference type="ChEBI" id="CHEBI:57841"/>
    </ligand>
</feature>
<keyword evidence="2 9" id="KW-0808">Transferase</keyword>
<keyword evidence="14" id="KW-1185">Reference proteome</keyword>
<keyword evidence="4 9" id="KW-0460">Magnesium</keyword>
<gene>
    <name evidence="9" type="primary">thiE</name>
    <name evidence="13" type="ORF">SAMN00768000_0076</name>
</gene>
<feature type="binding site" evidence="9">
    <location>
        <position position="68"/>
    </location>
    <ligand>
        <name>Mg(2+)</name>
        <dbReference type="ChEBI" id="CHEBI:18420"/>
    </ligand>
</feature>
<evidence type="ECO:0000256" key="6">
    <source>
        <dbReference type="ARBA" id="ARBA00047334"/>
    </source>
</evidence>
<evidence type="ECO:0000256" key="3">
    <source>
        <dbReference type="ARBA" id="ARBA00022723"/>
    </source>
</evidence>
<comment type="pathway">
    <text evidence="1 9 11">Cofactor biosynthesis; thiamine diphosphate biosynthesis; thiamine phosphate from 4-amino-2-methyl-5-diphosphomethylpyrimidine and 4-methyl-5-(2-phosphoethyl)-thiazole: step 1/1.</text>
</comment>
<dbReference type="EC" id="2.5.1.3" evidence="9"/>
<evidence type="ECO:0000256" key="4">
    <source>
        <dbReference type="ARBA" id="ARBA00022842"/>
    </source>
</evidence>
<feature type="binding site" evidence="9">
    <location>
        <position position="67"/>
    </location>
    <ligand>
        <name>4-amino-2-methyl-5-(diphosphooxymethyl)pyrimidine</name>
        <dbReference type="ChEBI" id="CHEBI:57841"/>
    </ligand>
</feature>
<feature type="binding site" evidence="9">
    <location>
        <position position="164"/>
    </location>
    <ligand>
        <name>2-[(2R,5Z)-2-carboxy-4-methylthiazol-5(2H)-ylidene]ethyl phosphate</name>
        <dbReference type="ChEBI" id="CHEBI:62899"/>
    </ligand>
</feature>
<dbReference type="PANTHER" id="PTHR20857">
    <property type="entry name" value="THIAMINE-PHOSPHATE PYROPHOSPHORYLASE"/>
    <property type="match status" value="1"/>
</dbReference>
<dbReference type="Proteomes" id="UP000192660">
    <property type="component" value="Unassembled WGS sequence"/>
</dbReference>
<dbReference type="SUPFAM" id="SSF51391">
    <property type="entry name" value="Thiamin phosphate synthase"/>
    <property type="match status" value="1"/>
</dbReference>
<comment type="cofactor">
    <cofactor evidence="9">
        <name>Mg(2+)</name>
        <dbReference type="ChEBI" id="CHEBI:18420"/>
    </cofactor>
    <text evidence="9">Binds 1 Mg(2+) ion per subunit.</text>
</comment>
<comment type="catalytic activity">
    <reaction evidence="6 9 10">
        <text>4-methyl-5-(2-phosphooxyethyl)-thiazole + 4-amino-2-methyl-5-(diphosphooxymethyl)pyrimidine + H(+) = thiamine phosphate + diphosphate</text>
        <dbReference type="Rhea" id="RHEA:22328"/>
        <dbReference type="ChEBI" id="CHEBI:15378"/>
        <dbReference type="ChEBI" id="CHEBI:33019"/>
        <dbReference type="ChEBI" id="CHEBI:37575"/>
        <dbReference type="ChEBI" id="CHEBI:57841"/>
        <dbReference type="ChEBI" id="CHEBI:58296"/>
        <dbReference type="EC" id="2.5.1.3"/>
    </reaction>
</comment>
<evidence type="ECO:0000256" key="9">
    <source>
        <dbReference type="HAMAP-Rule" id="MF_00097"/>
    </source>
</evidence>
<evidence type="ECO:0000313" key="14">
    <source>
        <dbReference type="Proteomes" id="UP000192660"/>
    </source>
</evidence>
<keyword evidence="3 9" id="KW-0479">Metal-binding</keyword>
<dbReference type="AlphaFoldDB" id="A0A1W1W631"/>